<dbReference type="Gene3D" id="1.10.1220.10">
    <property type="entry name" value="Met repressor-like"/>
    <property type="match status" value="1"/>
</dbReference>
<dbReference type="InterPro" id="IPR013321">
    <property type="entry name" value="Arc_rbn_hlx_hlx"/>
</dbReference>
<accession>A0ABV1J8J0</accession>
<name>A0ABV1J8J0_9FIRM</name>
<dbReference type="NCBIfam" id="TIGR02384">
    <property type="entry name" value="RelB_DinJ"/>
    <property type="match status" value="1"/>
</dbReference>
<sequence length="98" mass="10742">MAKSANVNVRMVPEVKNEAEAILKEIGLAPSAAIELFYRQIILKRGLPFSVVLPEPSPDVENLSKEALLDLLREGIGDLDVGRSEEASAVFARLLDQR</sequence>
<evidence type="ECO:0000313" key="1">
    <source>
        <dbReference type="EMBL" id="MEQ3354265.1"/>
    </source>
</evidence>
<keyword evidence="2" id="KW-1185">Reference proteome</keyword>
<reference evidence="1 2" key="1">
    <citation type="submission" date="2024-04" db="EMBL/GenBank/DDBJ databases">
        <title>Human intestinal bacterial collection.</title>
        <authorList>
            <person name="Pauvert C."/>
            <person name="Hitch T.C.A."/>
            <person name="Clavel T."/>
        </authorList>
    </citation>
    <scope>NUCLEOTIDE SEQUENCE [LARGE SCALE GENOMIC DNA]</scope>
    <source>
        <strain evidence="1 2">CLA-SR-H026</strain>
    </source>
</reference>
<evidence type="ECO:0000313" key="2">
    <source>
        <dbReference type="Proteomes" id="UP001481872"/>
    </source>
</evidence>
<dbReference type="InterPro" id="IPR007337">
    <property type="entry name" value="RelB/DinJ"/>
</dbReference>
<dbReference type="EMBL" id="JBBNPS010000031">
    <property type="protein sequence ID" value="MEQ3354265.1"/>
    <property type="molecule type" value="Genomic_DNA"/>
</dbReference>
<dbReference type="Pfam" id="PF04221">
    <property type="entry name" value="RelB"/>
    <property type="match status" value="1"/>
</dbReference>
<comment type="caution">
    <text evidence="1">The sequence shown here is derived from an EMBL/GenBank/DDBJ whole genome shotgun (WGS) entry which is preliminary data.</text>
</comment>
<organism evidence="1 2">
    <name type="scientific">Aedoeadaptatus acetigenes</name>
    <dbReference type="NCBI Taxonomy" id="2981723"/>
    <lineage>
        <taxon>Bacteria</taxon>
        <taxon>Bacillati</taxon>
        <taxon>Bacillota</taxon>
        <taxon>Tissierellia</taxon>
        <taxon>Tissierellales</taxon>
        <taxon>Peptoniphilaceae</taxon>
        <taxon>Aedoeadaptatus</taxon>
    </lineage>
</organism>
<proteinExistence type="predicted"/>
<dbReference type="RefSeq" id="WP_148472538.1">
    <property type="nucleotide sequence ID" value="NZ_JAOQJD010000004.1"/>
</dbReference>
<protein>
    <submittedName>
        <fullName evidence="1">Type II toxin-antitoxin system RelB/DinJ family antitoxin</fullName>
    </submittedName>
</protein>
<dbReference type="Proteomes" id="UP001481872">
    <property type="component" value="Unassembled WGS sequence"/>
</dbReference>
<gene>
    <name evidence="1" type="ORF">AAA081_08170</name>
</gene>